<protein>
    <submittedName>
        <fullName evidence="1">Uncharacterized protein</fullName>
    </submittedName>
</protein>
<evidence type="ECO:0000313" key="2">
    <source>
        <dbReference type="Proteomes" id="UP000078540"/>
    </source>
</evidence>
<gene>
    <name evidence="1" type="ORF">ALC53_00037</name>
</gene>
<keyword evidence="2" id="KW-1185">Reference proteome</keyword>
<name>A0A151K1E6_9HYME</name>
<dbReference type="EMBL" id="LKEW01001120">
    <property type="protein sequence ID" value="KYN45479.1"/>
    <property type="molecule type" value="Genomic_DNA"/>
</dbReference>
<feature type="non-terminal residue" evidence="1">
    <location>
        <position position="1"/>
    </location>
</feature>
<reference evidence="1 2" key="1">
    <citation type="submission" date="2015-09" db="EMBL/GenBank/DDBJ databases">
        <title>Atta colombica WGS genome.</title>
        <authorList>
            <person name="Nygaard S."/>
            <person name="Hu H."/>
            <person name="Boomsma J."/>
            <person name="Zhang G."/>
        </authorList>
    </citation>
    <scope>NUCLEOTIDE SEQUENCE [LARGE SCALE GENOMIC DNA]</scope>
    <source>
        <strain evidence="1">Treedump-2</strain>
        <tissue evidence="1">Whole body</tissue>
    </source>
</reference>
<dbReference type="Proteomes" id="UP000078540">
    <property type="component" value="Unassembled WGS sequence"/>
</dbReference>
<comment type="caution">
    <text evidence="1">The sequence shown here is derived from an EMBL/GenBank/DDBJ whole genome shotgun (WGS) entry which is preliminary data.</text>
</comment>
<dbReference type="AlphaFoldDB" id="A0A151K1E6"/>
<proteinExistence type="predicted"/>
<organism evidence="1 2">
    <name type="scientific">Atta colombica</name>
    <dbReference type="NCBI Taxonomy" id="520822"/>
    <lineage>
        <taxon>Eukaryota</taxon>
        <taxon>Metazoa</taxon>
        <taxon>Ecdysozoa</taxon>
        <taxon>Arthropoda</taxon>
        <taxon>Hexapoda</taxon>
        <taxon>Insecta</taxon>
        <taxon>Pterygota</taxon>
        <taxon>Neoptera</taxon>
        <taxon>Endopterygota</taxon>
        <taxon>Hymenoptera</taxon>
        <taxon>Apocrita</taxon>
        <taxon>Aculeata</taxon>
        <taxon>Formicoidea</taxon>
        <taxon>Formicidae</taxon>
        <taxon>Myrmicinae</taxon>
        <taxon>Atta</taxon>
    </lineage>
</organism>
<sequence>SCVNDNLVEPNQYKIKINNCNEKLYNPRRIKNKCKNKIIHTDRLISYLDERKKIV</sequence>
<evidence type="ECO:0000313" key="1">
    <source>
        <dbReference type="EMBL" id="KYN45479.1"/>
    </source>
</evidence>
<accession>A0A151K1E6</accession>